<dbReference type="Proteomes" id="UP000676565">
    <property type="component" value="Unassembled WGS sequence"/>
</dbReference>
<comment type="caution">
    <text evidence="1">The sequence shown here is derived from an EMBL/GenBank/DDBJ whole genome shotgun (WGS) entry which is preliminary data.</text>
</comment>
<name>A0ABS5BPD8_9BACT</name>
<evidence type="ECO:0000313" key="2">
    <source>
        <dbReference type="Proteomes" id="UP000676565"/>
    </source>
</evidence>
<gene>
    <name evidence="1" type="ORF">J8F10_09915</name>
</gene>
<evidence type="ECO:0000313" key="1">
    <source>
        <dbReference type="EMBL" id="MBP3955597.1"/>
    </source>
</evidence>
<keyword evidence="2" id="KW-1185">Reference proteome</keyword>
<dbReference type="EMBL" id="JAGKQQ010000001">
    <property type="protein sequence ID" value="MBP3955597.1"/>
    <property type="molecule type" value="Genomic_DNA"/>
</dbReference>
<organism evidence="1 2">
    <name type="scientific">Gemmata palustris</name>
    <dbReference type="NCBI Taxonomy" id="2822762"/>
    <lineage>
        <taxon>Bacteria</taxon>
        <taxon>Pseudomonadati</taxon>
        <taxon>Planctomycetota</taxon>
        <taxon>Planctomycetia</taxon>
        <taxon>Gemmatales</taxon>
        <taxon>Gemmataceae</taxon>
        <taxon>Gemmata</taxon>
    </lineage>
</organism>
<dbReference type="RefSeq" id="WP_210653669.1">
    <property type="nucleotide sequence ID" value="NZ_JAGKQQ010000001.1"/>
</dbReference>
<sequence>MRTAHGPKPASAEYALAGFVTLSKWSLVAPAIEHQLREHPGESVALECGRVTGFAPGAYFALARLLESAPGRVRLLNWPAPVSRAVVPLVLVTQVLDGLVADLTETSRLVSRSTRAELDESVTHLAARVAELKQNWLGASAQLDLRAPRPLGAPGPL</sequence>
<accession>A0ABS5BPD8</accession>
<proteinExistence type="predicted"/>
<reference evidence="1 2" key="1">
    <citation type="submission" date="2021-04" db="EMBL/GenBank/DDBJ databases">
        <authorList>
            <person name="Ivanova A."/>
        </authorList>
    </citation>
    <scope>NUCLEOTIDE SEQUENCE [LARGE SCALE GENOMIC DNA]</scope>
    <source>
        <strain evidence="1 2">G18</strain>
    </source>
</reference>
<protein>
    <submittedName>
        <fullName evidence="1">Uncharacterized protein</fullName>
    </submittedName>
</protein>